<feature type="domain" description="PKD" evidence="2">
    <location>
        <begin position="306"/>
        <end position="362"/>
    </location>
</feature>
<evidence type="ECO:0000313" key="4">
    <source>
        <dbReference type="Proteomes" id="UP000198510"/>
    </source>
</evidence>
<dbReference type="Gene3D" id="2.60.40.10">
    <property type="entry name" value="Immunoglobulins"/>
    <property type="match status" value="1"/>
</dbReference>
<dbReference type="SMART" id="SM00089">
    <property type="entry name" value="PKD"/>
    <property type="match status" value="1"/>
</dbReference>
<keyword evidence="4" id="KW-1185">Reference proteome</keyword>
<dbReference type="Proteomes" id="UP000198510">
    <property type="component" value="Unassembled WGS sequence"/>
</dbReference>
<feature type="chain" id="PRO_5011586266" evidence="1">
    <location>
        <begin position="33"/>
        <end position="368"/>
    </location>
</feature>
<dbReference type="Pfam" id="PF18911">
    <property type="entry name" value="PKD_4"/>
    <property type="match status" value="1"/>
</dbReference>
<dbReference type="InterPro" id="IPR022409">
    <property type="entry name" value="PKD/Chitinase_dom"/>
</dbReference>
<feature type="signal peptide" evidence="1">
    <location>
        <begin position="1"/>
        <end position="32"/>
    </location>
</feature>
<evidence type="ECO:0000256" key="1">
    <source>
        <dbReference type="SAM" id="SignalP"/>
    </source>
</evidence>
<dbReference type="AlphaFoldDB" id="A0A1G8XIG1"/>
<gene>
    <name evidence="3" type="ORF">SAMN05421823_101377</name>
</gene>
<dbReference type="STRING" id="1075417.SAMN05421823_101377"/>
<dbReference type="RefSeq" id="WP_089678350.1">
    <property type="nucleotide sequence ID" value="NZ_FNFO01000001.1"/>
</dbReference>
<keyword evidence="1" id="KW-0732">Signal</keyword>
<reference evidence="3 4" key="1">
    <citation type="submission" date="2016-10" db="EMBL/GenBank/DDBJ databases">
        <authorList>
            <person name="de Groot N.N."/>
        </authorList>
    </citation>
    <scope>NUCLEOTIDE SEQUENCE [LARGE SCALE GENOMIC DNA]</scope>
    <source>
        <strain evidence="3 4">DSM 25186</strain>
    </source>
</reference>
<dbReference type="SUPFAM" id="SSF49299">
    <property type="entry name" value="PKD domain"/>
    <property type="match status" value="1"/>
</dbReference>
<dbReference type="CDD" id="cd00146">
    <property type="entry name" value="PKD"/>
    <property type="match status" value="1"/>
</dbReference>
<name>A0A1G8XIG1_9BACT</name>
<dbReference type="EMBL" id="FNFO01000001">
    <property type="protein sequence ID" value="SDJ90321.1"/>
    <property type="molecule type" value="Genomic_DNA"/>
</dbReference>
<dbReference type="InterPro" id="IPR035986">
    <property type="entry name" value="PKD_dom_sf"/>
</dbReference>
<evidence type="ECO:0000313" key="3">
    <source>
        <dbReference type="EMBL" id="SDJ90321.1"/>
    </source>
</evidence>
<accession>A0A1G8XIG1</accession>
<protein>
    <submittedName>
        <fullName evidence="3">PKD domain-containing protein</fullName>
    </submittedName>
</protein>
<dbReference type="OrthoDB" id="7443339at2"/>
<sequence length="368" mass="42114">MNFCPTPFCRRSTLRLIAVLGCLAFASFASEAQESRSYQIFQFPADQIPRIDGQTDDWALVPESYVVGTDQLRDDTGTFPEVDTTNLQVRVKVGWVKGMNRLFVLYEAYDNYWDFTHPDLHNDIFELVVDGDQSGGPLIDRFHPNKTLDPMEAYFSFHGVHAQNYHIFTPAEGKEWALAWGSQPWIKDLPYANAAYRYDFRPGEPGKLVLEFWITPFDYAGAEGPGRAVESQLEEGNTIGLSWAVLDYDDVDHSKHSFWNLSREHTMYGNASYLLPFRLMPLEKRFQKAIDAQWSFQVVDMARRLVAFRDESVGTITSWRWDFGDGTTSTEQHPQHVYTQPGLYVVTLWVEGPAGTSRHANVWDVAVK</sequence>
<dbReference type="InterPro" id="IPR000601">
    <property type="entry name" value="PKD_dom"/>
</dbReference>
<evidence type="ECO:0000259" key="2">
    <source>
        <dbReference type="PROSITE" id="PS50093"/>
    </source>
</evidence>
<proteinExistence type="predicted"/>
<dbReference type="PROSITE" id="PS50093">
    <property type="entry name" value="PKD"/>
    <property type="match status" value="1"/>
</dbReference>
<organism evidence="3 4">
    <name type="scientific">Catalinimonas alkaloidigena</name>
    <dbReference type="NCBI Taxonomy" id="1075417"/>
    <lineage>
        <taxon>Bacteria</taxon>
        <taxon>Pseudomonadati</taxon>
        <taxon>Bacteroidota</taxon>
        <taxon>Cytophagia</taxon>
        <taxon>Cytophagales</taxon>
        <taxon>Catalimonadaceae</taxon>
        <taxon>Catalinimonas</taxon>
    </lineage>
</organism>
<dbReference type="InterPro" id="IPR013783">
    <property type="entry name" value="Ig-like_fold"/>
</dbReference>